<dbReference type="Proteomes" id="UP000198290">
    <property type="component" value="Chromosome"/>
</dbReference>
<protein>
    <submittedName>
        <fullName evidence="1">Uncharacterized protein</fullName>
    </submittedName>
</protein>
<dbReference type="EMBL" id="AP018823">
    <property type="protein sequence ID" value="BBF85389.1"/>
    <property type="molecule type" value="Genomic_DNA"/>
</dbReference>
<reference evidence="1 2" key="2">
    <citation type="journal article" date="2017" name="Genome Announc.">
        <title>Draft genome sequence of Aquitalea magnusonii strain H3, a plant growth-promoting bacterium of duckweed Lemna minor.</title>
        <authorList>
            <person name="Ishizawa H."/>
            <person name="Kuroda M."/>
            <person name="Ike M."/>
        </authorList>
    </citation>
    <scope>NUCLEOTIDE SEQUENCE [LARGE SCALE GENOMIC DNA]</scope>
    <source>
        <strain evidence="1 2">H3</strain>
    </source>
</reference>
<accession>A0A3G9GFG6</accession>
<proteinExistence type="predicted"/>
<keyword evidence="2" id="KW-1185">Reference proteome</keyword>
<evidence type="ECO:0000313" key="1">
    <source>
        <dbReference type="EMBL" id="BBF85389.1"/>
    </source>
</evidence>
<organism evidence="1 2">
    <name type="scientific">Aquitalea magnusonii</name>
    <dbReference type="NCBI Taxonomy" id="332411"/>
    <lineage>
        <taxon>Bacteria</taxon>
        <taxon>Pseudomonadati</taxon>
        <taxon>Pseudomonadota</taxon>
        <taxon>Betaproteobacteria</taxon>
        <taxon>Neisseriales</taxon>
        <taxon>Chromobacteriaceae</taxon>
        <taxon>Aquitalea</taxon>
    </lineage>
</organism>
<reference evidence="2" key="3">
    <citation type="journal article" date="2017" name="Plant Physiol. Biochem.">
        <title>Differential oxidative and antioxidative response of duckweed Lemna minor toward plant growth promoting/inhibiting bacteria.</title>
        <authorList>
            <person name="Ishizawa H."/>
            <person name="Kuroda M."/>
            <person name="Morikawa M."/>
            <person name="Ike M."/>
        </authorList>
    </citation>
    <scope>NUCLEOTIDE SEQUENCE [LARGE SCALE GENOMIC DNA]</scope>
    <source>
        <strain evidence="2">H3</strain>
    </source>
</reference>
<name>A0A3G9GFG6_9NEIS</name>
<dbReference type="AlphaFoldDB" id="A0A3G9GFG6"/>
<reference evidence="2" key="1">
    <citation type="journal article" date="2017" name="Biotechnol. Biofuels">
        <title>Evaluation of environmental bacterial communities as a factor affecting the growth of duckweed Lemna minor.</title>
        <authorList>
            <person name="Ishizawa H."/>
            <person name="Kuroda M."/>
            <person name="Morikawa M."/>
            <person name="Ike M."/>
        </authorList>
    </citation>
    <scope>NUCLEOTIDE SEQUENCE [LARGE SCALE GENOMIC DNA]</scope>
    <source>
        <strain evidence="2">H3</strain>
    </source>
</reference>
<sequence length="54" mass="5233">MGFLNRLKEPSSAAGLAAVISNAAGLAAGQPASVAVPAILAGLFAVLMPERANG</sequence>
<dbReference type="KEGG" id="amah:DLM_1773"/>
<gene>
    <name evidence="1" type="ORF">DLM_1773</name>
</gene>
<evidence type="ECO:0000313" key="2">
    <source>
        <dbReference type="Proteomes" id="UP000198290"/>
    </source>
</evidence>